<name>A0A5B0RY37_PUCGR</name>
<feature type="compositionally biased region" description="Low complexity" evidence="1">
    <location>
        <begin position="121"/>
        <end position="134"/>
    </location>
</feature>
<feature type="signal peptide" evidence="3">
    <location>
        <begin position="1"/>
        <end position="31"/>
    </location>
</feature>
<dbReference type="EMBL" id="VSWC01000027">
    <property type="protein sequence ID" value="KAA1109902.1"/>
    <property type="molecule type" value="Genomic_DNA"/>
</dbReference>
<feature type="chain" id="PRO_5036138240" description="Mid2 domain-containing protein" evidence="3">
    <location>
        <begin position="32"/>
        <end position="396"/>
    </location>
</feature>
<evidence type="ECO:0000256" key="1">
    <source>
        <dbReference type="SAM" id="MobiDB-lite"/>
    </source>
</evidence>
<feature type="compositionally biased region" description="Low complexity" evidence="1">
    <location>
        <begin position="174"/>
        <end position="218"/>
    </location>
</feature>
<evidence type="ECO:0000256" key="3">
    <source>
        <dbReference type="SAM" id="SignalP"/>
    </source>
</evidence>
<organism evidence="5 7">
    <name type="scientific">Puccinia graminis f. sp. tritici</name>
    <dbReference type="NCBI Taxonomy" id="56615"/>
    <lineage>
        <taxon>Eukaryota</taxon>
        <taxon>Fungi</taxon>
        <taxon>Dikarya</taxon>
        <taxon>Basidiomycota</taxon>
        <taxon>Pucciniomycotina</taxon>
        <taxon>Pucciniomycetes</taxon>
        <taxon>Pucciniales</taxon>
        <taxon>Pucciniaceae</taxon>
        <taxon>Puccinia</taxon>
    </lineage>
</organism>
<accession>A0A5B0RY37</accession>
<gene>
    <name evidence="4" type="ORF">PGT21_002427</name>
    <name evidence="5" type="ORF">PGTUg99_001866</name>
</gene>
<dbReference type="AlphaFoldDB" id="A0A5B0RY37"/>
<dbReference type="Proteomes" id="UP000325313">
    <property type="component" value="Unassembled WGS sequence"/>
</dbReference>
<evidence type="ECO:0000256" key="2">
    <source>
        <dbReference type="SAM" id="Phobius"/>
    </source>
</evidence>
<protein>
    <recommendedName>
        <fullName evidence="8">Mid2 domain-containing protein</fullName>
    </recommendedName>
</protein>
<keyword evidence="2" id="KW-0472">Membrane</keyword>
<evidence type="ECO:0000313" key="4">
    <source>
        <dbReference type="EMBL" id="KAA1109902.1"/>
    </source>
</evidence>
<keyword evidence="2" id="KW-1133">Transmembrane helix</keyword>
<dbReference type="EMBL" id="VDEP01000114">
    <property type="protein sequence ID" value="KAA1130015.1"/>
    <property type="molecule type" value="Genomic_DNA"/>
</dbReference>
<proteinExistence type="predicted"/>
<keyword evidence="6" id="KW-1185">Reference proteome</keyword>
<evidence type="ECO:0008006" key="8">
    <source>
        <dbReference type="Google" id="ProtNLM"/>
    </source>
</evidence>
<evidence type="ECO:0000313" key="5">
    <source>
        <dbReference type="EMBL" id="KAA1130015.1"/>
    </source>
</evidence>
<evidence type="ECO:0000313" key="7">
    <source>
        <dbReference type="Proteomes" id="UP000325313"/>
    </source>
</evidence>
<sequence>MPAFLHHKPPVISRLACSFLLLSIILSAVTPLDPYPSTDSLTRLLRRQLPNQTGSTPFPAGLLDPTGNNRSLDPTKTSPSTPTSPSPADPAAPPSSPSPAPSPQPNPPKDPTSSNNNQPKDPSLSDPLLPGLLGSPPPSPASPAASSTPSPPPNNSTRPLTPSSPAPNQPTSNSTSPLSPAPVASAAPAPTNKGQSPTSSDPAAAAAASPSSSAQPDPNRTPKTPPHKSDDSSSGFGSTTIKLMAIIAGCVAGLFLLWTIIRKWKFRPSKRFAKKLDEYDEDVFAPRPPSFGEKRANDYQAYSIPTAPNPGPALNSHYPSYLPERSGTPHSAMSPQKAPYGNDLHGSQPYQAHRISHASITQPPAMFEPNPYRLSLGLGNITHAYPPSDQHKPTVM</sequence>
<reference evidence="6 7" key="1">
    <citation type="submission" date="2019-05" db="EMBL/GenBank/DDBJ databases">
        <title>Emergence of the Ug99 lineage of the wheat stem rust pathogen through somatic hybridization.</title>
        <authorList>
            <person name="Li F."/>
            <person name="Upadhyaya N.M."/>
            <person name="Sperschneider J."/>
            <person name="Matny O."/>
            <person name="Nguyen-Phuc H."/>
            <person name="Mago R."/>
            <person name="Raley C."/>
            <person name="Miller M.E."/>
            <person name="Silverstein K.A.T."/>
            <person name="Henningsen E."/>
            <person name="Hirsch C.D."/>
            <person name="Visser B."/>
            <person name="Pretorius Z.A."/>
            <person name="Steffenson B.J."/>
            <person name="Schwessinger B."/>
            <person name="Dodds P.N."/>
            <person name="Figueroa M."/>
        </authorList>
    </citation>
    <scope>NUCLEOTIDE SEQUENCE [LARGE SCALE GENOMIC DNA]</scope>
    <source>
        <strain evidence="4">21-0</strain>
        <strain evidence="5 7">Ug99</strain>
    </source>
</reference>
<feature type="region of interest" description="Disordered" evidence="1">
    <location>
        <begin position="50"/>
        <end position="235"/>
    </location>
</feature>
<comment type="caution">
    <text evidence="5">The sequence shown here is derived from an EMBL/GenBank/DDBJ whole genome shotgun (WGS) entry which is preliminary data.</text>
</comment>
<dbReference type="Proteomes" id="UP000324748">
    <property type="component" value="Unassembled WGS sequence"/>
</dbReference>
<dbReference type="OrthoDB" id="3261505at2759"/>
<feature type="transmembrane region" description="Helical" evidence="2">
    <location>
        <begin position="243"/>
        <end position="261"/>
    </location>
</feature>
<feature type="compositionally biased region" description="Pro residues" evidence="1">
    <location>
        <begin position="82"/>
        <end position="110"/>
    </location>
</feature>
<keyword evidence="3" id="KW-0732">Signal</keyword>
<evidence type="ECO:0000313" key="6">
    <source>
        <dbReference type="Proteomes" id="UP000324748"/>
    </source>
</evidence>
<keyword evidence="2" id="KW-0812">Transmembrane</keyword>